<organism evidence="2 3">
    <name type="scientific">Salmonella phage 9NA</name>
    <dbReference type="NCBI Taxonomy" id="1113547"/>
    <lineage>
        <taxon>Viruses</taxon>
        <taxon>Duplodnaviria</taxon>
        <taxon>Heunggongvirae</taxon>
        <taxon>Uroviricota</taxon>
        <taxon>Caudoviricetes</taxon>
        <taxon>Nonanavirus</taxon>
        <taxon>Nonanavirus nv9NA</taxon>
    </lineage>
</organism>
<evidence type="ECO:0000313" key="2">
    <source>
        <dbReference type="EMBL" id="AIB07036.1"/>
    </source>
</evidence>
<dbReference type="RefSeq" id="YP_009101203.1">
    <property type="nucleotide sequence ID" value="NC_025443.1"/>
</dbReference>
<keyword evidence="3" id="KW-1185">Reference proteome</keyword>
<sequence>MAVKDPYPDIADKYDLRIREALNVVWENVRRSESLANLEYIIETQGITGLLPILETLPDELSAQLRPVIEDAISESGRVVIQVLPKAAITGPVIFSLVTPQVSTYINNYVGQLIREVSDETVKAVQIAVNQGVVTGRNPRQIARDFRSSIGLTTRQEMTVQRLRASLETGDVGYVNSLTTVTDSAKNAVSAGKLSQAKIDQIVEQTRLRYIKQRTETIARTESLRAVSVGQDQAIRQGQVTGSISNELLKRWLYRKDGRTRDVHISTGETNGWIPMNRPFSTPLGPLMFPRDPNGSAANVINCRCRVQYSLPEDIGSLG</sequence>
<accession>A0A060DBD5</accession>
<feature type="domain" description="Phage head morphogenesis" evidence="1">
    <location>
        <begin position="180"/>
        <end position="307"/>
    </location>
</feature>
<proteinExistence type="predicted"/>
<protein>
    <submittedName>
        <fullName evidence="2">Prohead assembly protein</fullName>
    </submittedName>
</protein>
<dbReference type="Proteomes" id="UP000026985">
    <property type="component" value="Segment"/>
</dbReference>
<dbReference type="Pfam" id="PF04233">
    <property type="entry name" value="Phage_Mu_F"/>
    <property type="match status" value="1"/>
</dbReference>
<dbReference type="OrthoDB" id="10105at10239"/>
<dbReference type="InterPro" id="IPR006528">
    <property type="entry name" value="Phage_head_morphogenesis_dom"/>
</dbReference>
<dbReference type="EMBL" id="KJ802832">
    <property type="protein sequence ID" value="AIB07036.1"/>
    <property type="molecule type" value="Genomic_DNA"/>
</dbReference>
<evidence type="ECO:0000259" key="1">
    <source>
        <dbReference type="Pfam" id="PF04233"/>
    </source>
</evidence>
<name>A0A060DBD5_9CAUD</name>
<dbReference type="KEGG" id="vg:22110891"/>
<reference evidence="2 3" key="1">
    <citation type="submission" date="2014-07" db="EMBL/GenBank/DDBJ databases">
        <title>The genome sequence of Salmonella phage 9NA shows that it represents an unstudied type of tailed phage.</title>
        <authorList>
            <person name="Casjens S.R."/>
            <person name="Leavitt J.C."/>
            <person name="Hatfull G.F."/>
            <person name="Hendrix R.W."/>
        </authorList>
    </citation>
    <scope>NUCLEOTIDE SEQUENCE [LARGE SCALE GENOMIC DNA]</scope>
</reference>
<evidence type="ECO:0000313" key="3">
    <source>
        <dbReference type="Proteomes" id="UP000026985"/>
    </source>
</evidence>
<gene>
    <name evidence="2" type="ORF">9NA_033</name>
</gene>